<dbReference type="OrthoDB" id="3443594at2"/>
<gene>
    <name evidence="1" type="ORF">MNAB215_2742</name>
</gene>
<dbReference type="RefSeq" id="WP_131829115.1">
    <property type="nucleotide sequence ID" value="NZ_FUEZ01000004.1"/>
</dbReference>
<sequence length="474" mass="52644">MSSVVITDACDAFARVLPLLAQPANYPPRQKRAQWKADPGVVDDIRAVSDAVTNSGGVPANLVDEIIANLLHSADRMSAVQEAFVLLLGIDRGFTGLDPFKSDDRDELWRYRARLWADNRLNDGAASPGRVLPRRAIPVRGRGNPESLKEEFEHLLLVEDSPASPIDYALVLPQHDMTIDEIRRTDAIEIACVPFLGKYKELEIKNGLFAPPDTRYYSIQPGETANYWEDRMNRILDELTSKNIHFAILPELALNNSLLSAWQANLRARSCSPRWLLAGSGKVGSNPSGHLPPNRAMLLSQSGDEVMEQDKLRPFDMSTNTVLRWQLDSYLGKQDLVEGMTEGTTRRIRDLRAGRVAILICEDHGRVIQEVANLLEHGPTLIFVPIFSEPIRRHFWEHKAAVDDVLSLGASVIVSNSCAVPVPADILANFKACDYGTSLAAWPKDAFGYTSLAVEISPFDPDPEKISYFQVPLT</sequence>
<dbReference type="Proteomes" id="UP000240424">
    <property type="component" value="Unassembled WGS sequence"/>
</dbReference>
<evidence type="ECO:0000313" key="1">
    <source>
        <dbReference type="EMBL" id="SPM40541.1"/>
    </source>
</evidence>
<accession>A0A2U3P9Y9</accession>
<dbReference type="AlphaFoldDB" id="A0A2U3P9Y9"/>
<organism evidence="1 2">
    <name type="scientific">Mycobacterium numidiamassiliense</name>
    <dbReference type="NCBI Taxonomy" id="1841861"/>
    <lineage>
        <taxon>Bacteria</taxon>
        <taxon>Bacillati</taxon>
        <taxon>Actinomycetota</taxon>
        <taxon>Actinomycetes</taxon>
        <taxon>Mycobacteriales</taxon>
        <taxon>Mycobacteriaceae</taxon>
        <taxon>Mycobacterium</taxon>
    </lineage>
</organism>
<dbReference type="EMBL" id="FUEZ01000004">
    <property type="protein sequence ID" value="SPM40541.1"/>
    <property type="molecule type" value="Genomic_DNA"/>
</dbReference>
<dbReference type="Gene3D" id="3.60.110.10">
    <property type="entry name" value="Carbon-nitrogen hydrolase"/>
    <property type="match status" value="1"/>
</dbReference>
<keyword evidence="2" id="KW-1185">Reference proteome</keyword>
<name>A0A2U3P9Y9_9MYCO</name>
<dbReference type="InterPro" id="IPR036526">
    <property type="entry name" value="C-N_Hydrolase_sf"/>
</dbReference>
<reference evidence="1 2" key="1">
    <citation type="submission" date="2017-01" db="EMBL/GenBank/DDBJ databases">
        <authorList>
            <consortium name="Urmite Genomes"/>
        </authorList>
    </citation>
    <scope>NUCLEOTIDE SEQUENCE [LARGE SCALE GENOMIC DNA]</scope>
    <source>
        <strain evidence="1 2">AB215</strain>
    </source>
</reference>
<evidence type="ECO:0000313" key="2">
    <source>
        <dbReference type="Proteomes" id="UP000240424"/>
    </source>
</evidence>
<dbReference type="SUPFAM" id="SSF56317">
    <property type="entry name" value="Carbon-nitrogen hydrolase"/>
    <property type="match status" value="1"/>
</dbReference>
<protein>
    <submittedName>
        <fullName evidence="1">Uncharacterized protein</fullName>
    </submittedName>
</protein>
<proteinExistence type="predicted"/>